<accession>A0A383CKQ0</accession>
<feature type="non-terminal residue" evidence="1">
    <location>
        <position position="1"/>
    </location>
</feature>
<evidence type="ECO:0000313" key="1">
    <source>
        <dbReference type="EMBL" id="SVE32640.1"/>
    </source>
</evidence>
<dbReference type="AlphaFoldDB" id="A0A383CKQ0"/>
<organism evidence="1">
    <name type="scientific">marine metagenome</name>
    <dbReference type="NCBI Taxonomy" id="408172"/>
    <lineage>
        <taxon>unclassified sequences</taxon>
        <taxon>metagenomes</taxon>
        <taxon>ecological metagenomes</taxon>
    </lineage>
</organism>
<name>A0A383CKQ0_9ZZZZ</name>
<protein>
    <submittedName>
        <fullName evidence="1">Uncharacterized protein</fullName>
    </submittedName>
</protein>
<sequence>HIFVSTTNLSNKMLKIMLKLIFLTNS</sequence>
<proteinExistence type="predicted"/>
<dbReference type="EMBL" id="UINC01209569">
    <property type="protein sequence ID" value="SVE32640.1"/>
    <property type="molecule type" value="Genomic_DNA"/>
</dbReference>
<reference evidence="1" key="1">
    <citation type="submission" date="2018-05" db="EMBL/GenBank/DDBJ databases">
        <authorList>
            <person name="Lanie J.A."/>
            <person name="Ng W.-L."/>
            <person name="Kazmierczak K.M."/>
            <person name="Andrzejewski T.M."/>
            <person name="Davidsen T.M."/>
            <person name="Wayne K.J."/>
            <person name="Tettelin H."/>
            <person name="Glass J.I."/>
            <person name="Rusch D."/>
            <person name="Podicherti R."/>
            <person name="Tsui H.-C.T."/>
            <person name="Winkler M.E."/>
        </authorList>
    </citation>
    <scope>NUCLEOTIDE SEQUENCE</scope>
</reference>
<gene>
    <name evidence="1" type="ORF">METZ01_LOCUS485494</name>
</gene>